<gene>
    <name evidence="5" type="ORF">CBF27_08065</name>
</gene>
<feature type="domain" description="Glycosyl hydrolase family 13 catalytic" evidence="4">
    <location>
        <begin position="13"/>
        <end position="401"/>
    </location>
</feature>
<dbReference type="Gene3D" id="3.90.400.10">
    <property type="entry name" value="Oligo-1,6-glucosidase, Domain 2"/>
    <property type="match status" value="1"/>
</dbReference>
<evidence type="ECO:0000256" key="1">
    <source>
        <dbReference type="ARBA" id="ARBA00008061"/>
    </source>
</evidence>
<dbReference type="RefSeq" id="WP_126813809.1">
    <property type="nucleotide sequence ID" value="NZ_NGKC01000008.1"/>
</dbReference>
<dbReference type="Gene3D" id="2.60.40.1180">
    <property type="entry name" value="Golgi alpha-mannosidase II"/>
    <property type="match status" value="1"/>
</dbReference>
<evidence type="ECO:0000313" key="5">
    <source>
        <dbReference type="EMBL" id="RSU11444.1"/>
    </source>
</evidence>
<evidence type="ECO:0000259" key="4">
    <source>
        <dbReference type="SMART" id="SM00642"/>
    </source>
</evidence>
<dbReference type="InterPro" id="IPR013780">
    <property type="entry name" value="Glyco_hydro_b"/>
</dbReference>
<dbReference type="InterPro" id="IPR045857">
    <property type="entry name" value="O16G_dom_2"/>
</dbReference>
<protein>
    <submittedName>
        <fullName evidence="5">Alpha-glucosidase</fullName>
    </submittedName>
</protein>
<dbReference type="SUPFAM" id="SSF51011">
    <property type="entry name" value="Glycosyl hydrolase domain"/>
    <property type="match status" value="1"/>
</dbReference>
<dbReference type="FunFam" id="3.90.400.10:FF:000002">
    <property type="entry name" value="Sucrose isomerase"/>
    <property type="match status" value="1"/>
</dbReference>
<dbReference type="Gene3D" id="3.20.20.80">
    <property type="entry name" value="Glycosidases"/>
    <property type="match status" value="1"/>
</dbReference>
<dbReference type="SUPFAM" id="SSF51445">
    <property type="entry name" value="(Trans)glycosidases"/>
    <property type="match status" value="1"/>
</dbReference>
<dbReference type="PANTHER" id="PTHR10357:SF179">
    <property type="entry name" value="NEUTRAL AND BASIC AMINO ACID TRANSPORT PROTEIN RBAT"/>
    <property type="match status" value="1"/>
</dbReference>
<keyword evidence="3" id="KW-0326">Glycosidase</keyword>
<dbReference type="SMART" id="SM00642">
    <property type="entry name" value="Aamy"/>
    <property type="match status" value="1"/>
</dbReference>
<dbReference type="CDD" id="cd11333">
    <property type="entry name" value="AmyAc_SI_OligoGlu_DGase"/>
    <property type="match status" value="1"/>
</dbReference>
<evidence type="ECO:0000256" key="2">
    <source>
        <dbReference type="ARBA" id="ARBA00022801"/>
    </source>
</evidence>
<accession>A0A430ATQ1</accession>
<dbReference type="InterPro" id="IPR006047">
    <property type="entry name" value="GH13_cat_dom"/>
</dbReference>
<dbReference type="AlphaFoldDB" id="A0A430ATQ1"/>
<comment type="caution">
    <text evidence="5">The sequence shown here is derived from an EMBL/GenBank/DDBJ whole genome shotgun (WGS) entry which is preliminary data.</text>
</comment>
<dbReference type="Proteomes" id="UP000286773">
    <property type="component" value="Unassembled WGS sequence"/>
</dbReference>
<dbReference type="InterPro" id="IPR017853">
    <property type="entry name" value="GH"/>
</dbReference>
<proteinExistence type="inferred from homology"/>
<evidence type="ECO:0000256" key="3">
    <source>
        <dbReference type="ARBA" id="ARBA00023295"/>
    </source>
</evidence>
<dbReference type="GO" id="GO:0009313">
    <property type="term" value="P:oligosaccharide catabolic process"/>
    <property type="evidence" value="ECO:0007669"/>
    <property type="project" value="TreeGrafter"/>
</dbReference>
<keyword evidence="2" id="KW-0378">Hydrolase</keyword>
<sequence length="553" mass="62849">MAQEWWRQTIVYQIYPKSFQDSNDDGIGDIPGIIRRLDYLSELGVETLWLNPIFISPQIDNGYDVSNYYAVDSLFGTMADVEMLIAGAHQRGMKVMFDFVLNHTSREHPWFQEALKGPDNIYRDYYLWHPGSQDSGLPNNWESFFGGSVWEKDEASGEYYFHLFDKEMPDLNWHNPEVRKAMLDIAAFWIEKGIDGLRLDAFIHIIKDDFNKQLPGLAQGELALAEEYYANLPGVLDYLSEFIGGVKAIKPDLFILGEAASATPELGSRYTQPENNLCSSVISFNYFKFAESSADGLKDPQAVQLFKQTMMDWQKTLSADQLPALYWNNHDMARLVSRFGDDTVYRDRSATMLAALMYLQCGIPVLLYGEEIGMKNLVLSDVDKLQDKRALEQKRRLLSEGCSEAEAMHLVVSQHKEASRGAMQWDDSEFAGFSNVAPWLGVNQESRYNVAAESAAADSVLHFYRSLLALKRRPLFTEGSIEFLATADTLFGYTRSWQDERAVILCNLTAEEQSVAPWLPADPEYNEILANFDFSGNVHRLPPYGVVVIVYED</sequence>
<dbReference type="GO" id="GO:0004556">
    <property type="term" value="F:alpha-amylase activity"/>
    <property type="evidence" value="ECO:0007669"/>
    <property type="project" value="TreeGrafter"/>
</dbReference>
<name>A0A430ATQ1_9ENTE</name>
<dbReference type="Pfam" id="PF00128">
    <property type="entry name" value="Alpha-amylase"/>
    <property type="match status" value="1"/>
</dbReference>
<organism evidence="5 6">
    <name type="scientific">Vagococcus acidifermentans</name>
    <dbReference type="NCBI Taxonomy" id="564710"/>
    <lineage>
        <taxon>Bacteria</taxon>
        <taxon>Bacillati</taxon>
        <taxon>Bacillota</taxon>
        <taxon>Bacilli</taxon>
        <taxon>Lactobacillales</taxon>
        <taxon>Enterococcaceae</taxon>
        <taxon>Vagococcus</taxon>
    </lineage>
</organism>
<dbReference type="PANTHER" id="PTHR10357">
    <property type="entry name" value="ALPHA-AMYLASE FAMILY MEMBER"/>
    <property type="match status" value="1"/>
</dbReference>
<comment type="similarity">
    <text evidence="1">Belongs to the glycosyl hydrolase 13 family.</text>
</comment>
<dbReference type="EMBL" id="NGKC01000008">
    <property type="protein sequence ID" value="RSU11444.1"/>
    <property type="molecule type" value="Genomic_DNA"/>
</dbReference>
<evidence type="ECO:0000313" key="6">
    <source>
        <dbReference type="Proteomes" id="UP000286773"/>
    </source>
</evidence>
<keyword evidence="6" id="KW-1185">Reference proteome</keyword>
<reference evidence="5 6" key="1">
    <citation type="submission" date="2017-05" db="EMBL/GenBank/DDBJ databases">
        <title>Vagococcus spp. assemblies.</title>
        <authorList>
            <person name="Gulvik C.A."/>
        </authorList>
    </citation>
    <scope>NUCLEOTIDE SEQUENCE [LARGE SCALE GENOMIC DNA]</scope>
    <source>
        <strain evidence="5 6">LMG 24798</strain>
    </source>
</reference>
<dbReference type="OrthoDB" id="9805159at2"/>